<accession>A0A1M5KIX2</accession>
<proteinExistence type="predicted"/>
<dbReference type="InterPro" id="IPR018247">
    <property type="entry name" value="EF_Hand_1_Ca_BS"/>
</dbReference>
<dbReference type="Proteomes" id="UP000184112">
    <property type="component" value="Unassembled WGS sequence"/>
</dbReference>
<dbReference type="AlphaFoldDB" id="A0A1M5KIX2"/>
<organism evidence="1 2">
    <name type="scientific">Flavobacterium johnsoniae</name>
    <name type="common">Cytophaga johnsonae</name>
    <dbReference type="NCBI Taxonomy" id="986"/>
    <lineage>
        <taxon>Bacteria</taxon>
        <taxon>Pseudomonadati</taxon>
        <taxon>Bacteroidota</taxon>
        <taxon>Flavobacteriia</taxon>
        <taxon>Flavobacteriales</taxon>
        <taxon>Flavobacteriaceae</taxon>
        <taxon>Flavobacterium</taxon>
    </lineage>
</organism>
<dbReference type="PROSITE" id="PS00018">
    <property type="entry name" value="EF_HAND_1"/>
    <property type="match status" value="1"/>
</dbReference>
<reference evidence="1 2" key="1">
    <citation type="submission" date="2016-11" db="EMBL/GenBank/DDBJ databases">
        <authorList>
            <person name="Jaros S."/>
            <person name="Januszkiewicz K."/>
            <person name="Wedrychowicz H."/>
        </authorList>
    </citation>
    <scope>NUCLEOTIDE SEQUENCE [LARGE SCALE GENOMIC DNA]</scope>
    <source>
        <strain evidence="1 2">DSM 6792</strain>
    </source>
</reference>
<name>A0A1M5KIX2_FLAJO</name>
<evidence type="ECO:0008006" key="3">
    <source>
        <dbReference type="Google" id="ProtNLM"/>
    </source>
</evidence>
<evidence type="ECO:0000313" key="1">
    <source>
        <dbReference type="EMBL" id="SHG52796.1"/>
    </source>
</evidence>
<gene>
    <name evidence="1" type="ORF">SAMN05444388_10398</name>
</gene>
<protein>
    <recommendedName>
        <fullName evidence="3">EF-hand domain-containing protein</fullName>
    </recommendedName>
</protein>
<dbReference type="EMBL" id="FQWH01000003">
    <property type="protein sequence ID" value="SHG52796.1"/>
    <property type="molecule type" value="Genomic_DNA"/>
</dbReference>
<evidence type="ECO:0000313" key="2">
    <source>
        <dbReference type="Proteomes" id="UP000184112"/>
    </source>
</evidence>
<sequence>MIIEYNLSMKKYSKYIALAIIGTLISCREEVQKPKVSYDVSNKVSVTKADTTQIEIADLPIQMEGTDYLIHPVGDLRVFERGSKARFGSSSVNDVSFTISNLGEYEITGYLQNLKFQKVDSDSIHALSDKPILILTATYLKTVADKTQNKVMVYTLTDSDTNKDGKIDTSDIKTLYLSNISGENFTKVSADLEELVDWNLIESKNRLYFRTIEDTNQNGQFDKNDVLHYNYIDLASKKWEVKSYKPI</sequence>